<gene>
    <name evidence="1" type="ORF">ACFS7Z_20130</name>
</gene>
<protein>
    <submittedName>
        <fullName evidence="1">Uncharacterized protein</fullName>
    </submittedName>
</protein>
<dbReference type="Proteomes" id="UP001597641">
    <property type="component" value="Unassembled WGS sequence"/>
</dbReference>
<name>A0ABW6BY14_9BACT</name>
<comment type="caution">
    <text evidence="1">The sequence shown here is derived from an EMBL/GenBank/DDBJ whole genome shotgun (WGS) entry which is preliminary data.</text>
</comment>
<keyword evidence="2" id="KW-1185">Reference proteome</keyword>
<evidence type="ECO:0000313" key="2">
    <source>
        <dbReference type="Proteomes" id="UP001597641"/>
    </source>
</evidence>
<organism evidence="1 2">
    <name type="scientific">Pontibacter toksunensis</name>
    <dbReference type="NCBI Taxonomy" id="1332631"/>
    <lineage>
        <taxon>Bacteria</taxon>
        <taxon>Pseudomonadati</taxon>
        <taxon>Bacteroidota</taxon>
        <taxon>Cytophagia</taxon>
        <taxon>Cytophagales</taxon>
        <taxon>Hymenobacteraceae</taxon>
        <taxon>Pontibacter</taxon>
    </lineage>
</organism>
<evidence type="ECO:0000313" key="1">
    <source>
        <dbReference type="EMBL" id="MFD3002690.1"/>
    </source>
</evidence>
<feature type="non-terminal residue" evidence="1">
    <location>
        <position position="1"/>
    </location>
</feature>
<dbReference type="RefSeq" id="WP_377488560.1">
    <property type="nucleotide sequence ID" value="NZ_JBHUOX010000018.1"/>
</dbReference>
<proteinExistence type="predicted"/>
<dbReference type="EMBL" id="JBHUOX010000018">
    <property type="protein sequence ID" value="MFD3002690.1"/>
    <property type="molecule type" value="Genomic_DNA"/>
</dbReference>
<accession>A0ABW6BY14</accession>
<sequence>DVMIHAGLKIESEEVKKDRELAFDGPADEEVLTAWENRLDRMTALQQFFGKEEFSNVKTQFLNMMGSADHQCETEINFFIGRK</sequence>
<reference evidence="2" key="1">
    <citation type="journal article" date="2019" name="Int. J. Syst. Evol. Microbiol.">
        <title>The Global Catalogue of Microorganisms (GCM) 10K type strain sequencing project: providing services to taxonomists for standard genome sequencing and annotation.</title>
        <authorList>
            <consortium name="The Broad Institute Genomics Platform"/>
            <consortium name="The Broad Institute Genome Sequencing Center for Infectious Disease"/>
            <person name="Wu L."/>
            <person name="Ma J."/>
        </authorList>
    </citation>
    <scope>NUCLEOTIDE SEQUENCE [LARGE SCALE GENOMIC DNA]</scope>
    <source>
        <strain evidence="2">KCTC 23984</strain>
    </source>
</reference>